<keyword evidence="1 2" id="KW-0597">Phosphoprotein</keyword>
<dbReference type="Gene3D" id="3.40.50.2300">
    <property type="match status" value="1"/>
</dbReference>
<reference evidence="4 5" key="1">
    <citation type="submission" date="2021-01" db="EMBL/GenBank/DDBJ databases">
        <title>Belnapia mucosa sp. nov. and Belnapia arida sp. nov., isolated from the Tabernas Desert (Almeria, Spain).</title>
        <authorList>
            <person name="Molina-Menor E."/>
            <person name="Vidal-Verdu A."/>
            <person name="Calonge A."/>
            <person name="Satari L."/>
            <person name="Pereto J."/>
            <person name="Porcar M."/>
        </authorList>
    </citation>
    <scope>NUCLEOTIDE SEQUENCE [LARGE SCALE GENOMIC DNA]</scope>
    <source>
        <strain evidence="4 5">T18</strain>
    </source>
</reference>
<organism evidence="4 5">
    <name type="scientific">Belnapia arida</name>
    <dbReference type="NCBI Taxonomy" id="2804533"/>
    <lineage>
        <taxon>Bacteria</taxon>
        <taxon>Pseudomonadati</taxon>
        <taxon>Pseudomonadota</taxon>
        <taxon>Alphaproteobacteria</taxon>
        <taxon>Acetobacterales</taxon>
        <taxon>Roseomonadaceae</taxon>
        <taxon>Belnapia</taxon>
    </lineage>
</organism>
<evidence type="ECO:0000256" key="2">
    <source>
        <dbReference type="PROSITE-ProRule" id="PRU00169"/>
    </source>
</evidence>
<name>A0ABS1U8L9_9PROT</name>
<evidence type="ECO:0000313" key="4">
    <source>
        <dbReference type="EMBL" id="MBL6081032.1"/>
    </source>
</evidence>
<dbReference type="PANTHER" id="PTHR44591">
    <property type="entry name" value="STRESS RESPONSE REGULATOR PROTEIN 1"/>
    <property type="match status" value="1"/>
</dbReference>
<dbReference type="InterPro" id="IPR050595">
    <property type="entry name" value="Bact_response_regulator"/>
</dbReference>
<feature type="domain" description="Response regulatory" evidence="3">
    <location>
        <begin position="17"/>
        <end position="131"/>
    </location>
</feature>
<evidence type="ECO:0000259" key="3">
    <source>
        <dbReference type="PROSITE" id="PS50110"/>
    </source>
</evidence>
<gene>
    <name evidence="4" type="ORF">JMJ56_23750</name>
</gene>
<comment type="caution">
    <text evidence="4">The sequence shown here is derived from an EMBL/GenBank/DDBJ whole genome shotgun (WGS) entry which is preliminary data.</text>
</comment>
<protein>
    <submittedName>
        <fullName evidence="4">Response regulator</fullName>
    </submittedName>
</protein>
<dbReference type="RefSeq" id="WP_202834255.1">
    <property type="nucleotide sequence ID" value="NZ_JAETWB010000020.1"/>
</dbReference>
<dbReference type="Proteomes" id="UP000660885">
    <property type="component" value="Unassembled WGS sequence"/>
</dbReference>
<evidence type="ECO:0000313" key="5">
    <source>
        <dbReference type="Proteomes" id="UP000660885"/>
    </source>
</evidence>
<dbReference type="PANTHER" id="PTHR44591:SF24">
    <property type="entry name" value="PROTEIN-GLUTAMATE METHYLESTERASE_PROTEIN-GLUTAMINE GLUTAMINASE 1"/>
    <property type="match status" value="1"/>
</dbReference>
<dbReference type="SMART" id="SM00448">
    <property type="entry name" value="REC"/>
    <property type="match status" value="1"/>
</dbReference>
<dbReference type="InterPro" id="IPR001789">
    <property type="entry name" value="Sig_transdc_resp-reg_receiver"/>
</dbReference>
<dbReference type="EMBL" id="JAETWB010000020">
    <property type="protein sequence ID" value="MBL6081032.1"/>
    <property type="molecule type" value="Genomic_DNA"/>
</dbReference>
<accession>A0ABS1U8L9</accession>
<evidence type="ECO:0000256" key="1">
    <source>
        <dbReference type="ARBA" id="ARBA00022553"/>
    </source>
</evidence>
<feature type="modified residue" description="4-aspartylphosphate" evidence="2">
    <location>
        <position position="71"/>
    </location>
</feature>
<keyword evidence="5" id="KW-1185">Reference proteome</keyword>
<dbReference type="InterPro" id="IPR011006">
    <property type="entry name" value="CheY-like_superfamily"/>
</dbReference>
<dbReference type="SUPFAM" id="SSF52172">
    <property type="entry name" value="CheY-like"/>
    <property type="match status" value="1"/>
</dbReference>
<sequence>MTVAFPDATQARLGALRLLIVEDEALVAMLVEDELEAAGATVLGTASSVEDALYRIELACANGGLDACLLDMNLCGRSALPVADQLARRAVPFVFMTGYGDDPGQGRHTGVPTVRKPFDPQNLIQVLRRTALRPPLDPAR</sequence>
<dbReference type="PROSITE" id="PS50110">
    <property type="entry name" value="RESPONSE_REGULATORY"/>
    <property type="match status" value="1"/>
</dbReference>
<dbReference type="Pfam" id="PF00072">
    <property type="entry name" value="Response_reg"/>
    <property type="match status" value="1"/>
</dbReference>
<proteinExistence type="predicted"/>